<comment type="caution">
    <text evidence="8">The sequence shown here is derived from an EMBL/GenBank/DDBJ whole genome shotgun (WGS) entry which is preliminary data.</text>
</comment>
<dbReference type="GO" id="GO:0032259">
    <property type="term" value="P:methylation"/>
    <property type="evidence" value="ECO:0007669"/>
    <property type="project" value="UniProtKB-KW"/>
</dbReference>
<dbReference type="InterPro" id="IPR029063">
    <property type="entry name" value="SAM-dependent_MTases_sf"/>
</dbReference>
<dbReference type="Pfam" id="PF05175">
    <property type="entry name" value="MTS"/>
    <property type="match status" value="1"/>
</dbReference>
<feature type="domain" description="Methyltransferase small" evidence="7">
    <location>
        <begin position="28"/>
        <end position="127"/>
    </location>
</feature>
<name>A0ABT8L3K3_9BACT</name>
<dbReference type="EC" id="2.1.1.223" evidence="6"/>
<proteinExistence type="inferred from homology"/>
<evidence type="ECO:0000256" key="6">
    <source>
        <dbReference type="HAMAP-Rule" id="MF_01872"/>
    </source>
</evidence>
<dbReference type="RefSeq" id="WP_346757633.1">
    <property type="nucleotide sequence ID" value="NZ_JAUJEB010000001.1"/>
</dbReference>
<keyword evidence="4 6" id="KW-0949">S-adenosyl-L-methionine</keyword>
<dbReference type="PROSITE" id="PS00092">
    <property type="entry name" value="N6_MTASE"/>
    <property type="match status" value="1"/>
</dbReference>
<protein>
    <recommendedName>
        <fullName evidence="6">tRNA1(Val) (adenine(37)-N6)-methyltransferase</fullName>
        <ecNumber evidence="6">2.1.1.223</ecNumber>
    </recommendedName>
    <alternativeName>
        <fullName evidence="6">tRNA m6A37 methyltransferase</fullName>
    </alternativeName>
</protein>
<keyword evidence="5 6" id="KW-0819">tRNA processing</keyword>
<dbReference type="Gene3D" id="3.40.50.150">
    <property type="entry name" value="Vaccinia Virus protein VP39"/>
    <property type="match status" value="1"/>
</dbReference>
<reference evidence="8" key="1">
    <citation type="submission" date="2023-06" db="EMBL/GenBank/DDBJ databases">
        <title>Genomic of Agaribacillus aureum.</title>
        <authorList>
            <person name="Wang G."/>
        </authorList>
    </citation>
    <scope>NUCLEOTIDE SEQUENCE</scope>
    <source>
        <strain evidence="8">BMA12</strain>
    </source>
</reference>
<gene>
    <name evidence="8" type="ORF">QQ020_09650</name>
</gene>
<accession>A0ABT8L3K3</accession>
<comment type="similarity">
    <text evidence="6">Belongs to the methyltransferase superfamily. tRNA (adenine-N(6)-)-methyltransferase family.</text>
</comment>
<dbReference type="EMBL" id="JAUJEB010000001">
    <property type="protein sequence ID" value="MDN5212314.1"/>
    <property type="molecule type" value="Genomic_DNA"/>
</dbReference>
<dbReference type="InterPro" id="IPR002052">
    <property type="entry name" value="DNA_methylase_N6_adenine_CS"/>
</dbReference>
<keyword evidence="9" id="KW-1185">Reference proteome</keyword>
<dbReference type="InterPro" id="IPR050210">
    <property type="entry name" value="tRNA_Adenine-N(6)_MTase"/>
</dbReference>
<evidence type="ECO:0000256" key="1">
    <source>
        <dbReference type="ARBA" id="ARBA00022490"/>
    </source>
</evidence>
<dbReference type="GO" id="GO:0008168">
    <property type="term" value="F:methyltransferase activity"/>
    <property type="evidence" value="ECO:0007669"/>
    <property type="project" value="UniProtKB-KW"/>
</dbReference>
<dbReference type="InterPro" id="IPR022882">
    <property type="entry name" value="tRNA_adenine-N6_MeTrfase"/>
</dbReference>
<sequence>MPNDYFQFKKFIVKQDKTAMKVCTDSCILGAYVDTTVKKRILDIGTGTGLLTLMLAQRYQVPIDAVEINEEAVQQARENFRLSPWSDRIDVFHDDINNFKNISLHQYDLIVCNPPFYTNHLLAVDAAKNQAMHNEYLPPEVLMQSISSLLSRTGTSYILLPPKQEEYLETLVSGYGLFINKKLIIRDRPGSNVLRIILKIRGIRTPISEDHLTVKNSGGDYSARFRQLLSPYYLRL</sequence>
<evidence type="ECO:0000256" key="4">
    <source>
        <dbReference type="ARBA" id="ARBA00022691"/>
    </source>
</evidence>
<dbReference type="PANTHER" id="PTHR47739">
    <property type="entry name" value="TRNA1(VAL) (ADENINE(37)-N6)-METHYLTRANSFERASE"/>
    <property type="match status" value="1"/>
</dbReference>
<evidence type="ECO:0000313" key="8">
    <source>
        <dbReference type="EMBL" id="MDN5212314.1"/>
    </source>
</evidence>
<organism evidence="8 9">
    <name type="scientific">Agaribacillus aureus</name>
    <dbReference type="NCBI Taxonomy" id="3051825"/>
    <lineage>
        <taxon>Bacteria</taxon>
        <taxon>Pseudomonadati</taxon>
        <taxon>Bacteroidota</taxon>
        <taxon>Cytophagia</taxon>
        <taxon>Cytophagales</taxon>
        <taxon>Splendidivirgaceae</taxon>
        <taxon>Agaribacillus</taxon>
    </lineage>
</organism>
<comment type="catalytic activity">
    <reaction evidence="6">
        <text>adenosine(37) in tRNA1(Val) + S-adenosyl-L-methionine = N(6)-methyladenosine(37) in tRNA1(Val) + S-adenosyl-L-homocysteine + H(+)</text>
        <dbReference type="Rhea" id="RHEA:43160"/>
        <dbReference type="Rhea" id="RHEA-COMP:10369"/>
        <dbReference type="Rhea" id="RHEA-COMP:10370"/>
        <dbReference type="ChEBI" id="CHEBI:15378"/>
        <dbReference type="ChEBI" id="CHEBI:57856"/>
        <dbReference type="ChEBI" id="CHEBI:59789"/>
        <dbReference type="ChEBI" id="CHEBI:74411"/>
        <dbReference type="ChEBI" id="CHEBI:74449"/>
        <dbReference type="EC" id="2.1.1.223"/>
    </reaction>
</comment>
<keyword evidence="3 6" id="KW-0808">Transferase</keyword>
<dbReference type="InterPro" id="IPR007848">
    <property type="entry name" value="Small_mtfrase_dom"/>
</dbReference>
<evidence type="ECO:0000256" key="2">
    <source>
        <dbReference type="ARBA" id="ARBA00022603"/>
    </source>
</evidence>
<comment type="function">
    <text evidence="6">Specifically methylates the adenine in position 37 of tRNA(1)(Val) (anticodon cmo5UAC).</text>
</comment>
<evidence type="ECO:0000313" key="9">
    <source>
        <dbReference type="Proteomes" id="UP001172083"/>
    </source>
</evidence>
<comment type="subcellular location">
    <subcellularLocation>
        <location evidence="6">Cytoplasm</location>
    </subcellularLocation>
</comment>
<evidence type="ECO:0000259" key="7">
    <source>
        <dbReference type="Pfam" id="PF05175"/>
    </source>
</evidence>
<dbReference type="Proteomes" id="UP001172083">
    <property type="component" value="Unassembled WGS sequence"/>
</dbReference>
<dbReference type="HAMAP" id="MF_01872">
    <property type="entry name" value="tRNA_methyltr_YfiC"/>
    <property type="match status" value="1"/>
</dbReference>
<evidence type="ECO:0000256" key="3">
    <source>
        <dbReference type="ARBA" id="ARBA00022679"/>
    </source>
</evidence>
<keyword evidence="2 6" id="KW-0489">Methyltransferase</keyword>
<dbReference type="SUPFAM" id="SSF53335">
    <property type="entry name" value="S-adenosyl-L-methionine-dependent methyltransferases"/>
    <property type="match status" value="1"/>
</dbReference>
<keyword evidence="1 6" id="KW-0963">Cytoplasm</keyword>
<evidence type="ECO:0000256" key="5">
    <source>
        <dbReference type="ARBA" id="ARBA00022694"/>
    </source>
</evidence>
<dbReference type="CDD" id="cd02440">
    <property type="entry name" value="AdoMet_MTases"/>
    <property type="match status" value="1"/>
</dbReference>
<dbReference type="PANTHER" id="PTHR47739:SF1">
    <property type="entry name" value="TRNA1(VAL) (ADENINE(37)-N6)-METHYLTRANSFERASE"/>
    <property type="match status" value="1"/>
</dbReference>